<feature type="region of interest" description="Disordered" evidence="1">
    <location>
        <begin position="325"/>
        <end position="345"/>
    </location>
</feature>
<gene>
    <name evidence="2" type="ORF">JAAARDRAFT_130071</name>
</gene>
<evidence type="ECO:0000256" key="1">
    <source>
        <dbReference type="SAM" id="MobiDB-lite"/>
    </source>
</evidence>
<feature type="region of interest" description="Disordered" evidence="1">
    <location>
        <begin position="200"/>
        <end position="270"/>
    </location>
</feature>
<organism evidence="2 3">
    <name type="scientific">Jaapia argillacea MUCL 33604</name>
    <dbReference type="NCBI Taxonomy" id="933084"/>
    <lineage>
        <taxon>Eukaryota</taxon>
        <taxon>Fungi</taxon>
        <taxon>Dikarya</taxon>
        <taxon>Basidiomycota</taxon>
        <taxon>Agaricomycotina</taxon>
        <taxon>Agaricomycetes</taxon>
        <taxon>Agaricomycetidae</taxon>
        <taxon>Jaapiales</taxon>
        <taxon>Jaapiaceae</taxon>
        <taxon>Jaapia</taxon>
    </lineage>
</organism>
<dbReference type="AlphaFoldDB" id="A0A067Q467"/>
<dbReference type="InParanoid" id="A0A067Q467"/>
<dbReference type="OrthoDB" id="3268646at2759"/>
<accession>A0A067Q467</accession>
<evidence type="ECO:0000313" key="3">
    <source>
        <dbReference type="Proteomes" id="UP000027265"/>
    </source>
</evidence>
<dbReference type="HOGENOM" id="CLU_003921_6_1_1"/>
<keyword evidence="3" id="KW-1185">Reference proteome</keyword>
<sequence length="406" mass="46670">MATHTIADVLAQGTKNAPRTFRGDSDHVEEFLEDYKLLCTQYNITTDKEKCRMVRRYCARQVKRVIEALTSYGDEKWADLKKDIMKLYDHEDESLRYRERDLRRLSRRSRHKTMTSRREFHAYQQKFIRVGGWLHQKKVISDDFYNLYFWKGLLKEVRERAQQRLLQTKADYAIETPFPAKDVEKAVEYIFNPARFNADDSELEEGSVGELSSDEDLSDEGTDDEDWIVTSRRRRVERVKDQVADGKEHDVGKSSRPKKADKSAEEAKHRDEMENLIRKMGAMKIDDPGYRILYYRAMKMDPDVTKVLRAPKLTDSDGARTQTNVANASGSGSTNVTPRSVGMRPGGTGSRCFGCNEPGHMMGVCLSLLELTTRGVIKKDDAGKYVMGDGTRIRCEMDESWVAAIE</sequence>
<feature type="compositionally biased region" description="Basic and acidic residues" evidence="1">
    <location>
        <begin position="238"/>
        <end position="270"/>
    </location>
</feature>
<reference evidence="3" key="1">
    <citation type="journal article" date="2014" name="Proc. Natl. Acad. Sci. U.S.A.">
        <title>Extensive sampling of basidiomycete genomes demonstrates inadequacy of the white-rot/brown-rot paradigm for wood decay fungi.</title>
        <authorList>
            <person name="Riley R."/>
            <person name="Salamov A.A."/>
            <person name="Brown D.W."/>
            <person name="Nagy L.G."/>
            <person name="Floudas D."/>
            <person name="Held B.W."/>
            <person name="Levasseur A."/>
            <person name="Lombard V."/>
            <person name="Morin E."/>
            <person name="Otillar R."/>
            <person name="Lindquist E.A."/>
            <person name="Sun H."/>
            <person name="LaButti K.M."/>
            <person name="Schmutz J."/>
            <person name="Jabbour D."/>
            <person name="Luo H."/>
            <person name="Baker S.E."/>
            <person name="Pisabarro A.G."/>
            <person name="Walton J.D."/>
            <person name="Blanchette R.A."/>
            <person name="Henrissat B."/>
            <person name="Martin F."/>
            <person name="Cullen D."/>
            <person name="Hibbett D.S."/>
            <person name="Grigoriev I.V."/>
        </authorList>
    </citation>
    <scope>NUCLEOTIDE SEQUENCE [LARGE SCALE GENOMIC DNA]</scope>
    <source>
        <strain evidence="3">MUCL 33604</strain>
    </source>
</reference>
<name>A0A067Q467_9AGAM</name>
<dbReference type="STRING" id="933084.A0A067Q467"/>
<evidence type="ECO:0000313" key="2">
    <source>
        <dbReference type="EMBL" id="KDQ57381.1"/>
    </source>
</evidence>
<feature type="compositionally biased region" description="Polar residues" evidence="1">
    <location>
        <begin position="325"/>
        <end position="338"/>
    </location>
</feature>
<dbReference type="EMBL" id="KL197719">
    <property type="protein sequence ID" value="KDQ57381.1"/>
    <property type="molecule type" value="Genomic_DNA"/>
</dbReference>
<dbReference type="Proteomes" id="UP000027265">
    <property type="component" value="Unassembled WGS sequence"/>
</dbReference>
<proteinExistence type="predicted"/>
<protein>
    <submittedName>
        <fullName evidence="2">Uncharacterized protein</fullName>
    </submittedName>
</protein>
<feature type="compositionally biased region" description="Acidic residues" evidence="1">
    <location>
        <begin position="200"/>
        <end position="227"/>
    </location>
</feature>